<evidence type="ECO:0000256" key="1">
    <source>
        <dbReference type="SAM" id="MobiDB-lite"/>
    </source>
</evidence>
<evidence type="ECO:0000313" key="2">
    <source>
        <dbReference type="EMBL" id="CAF1095533.1"/>
    </source>
</evidence>
<feature type="region of interest" description="Disordered" evidence="1">
    <location>
        <begin position="29"/>
        <end position="55"/>
    </location>
</feature>
<protein>
    <submittedName>
        <fullName evidence="2">Uncharacterized protein</fullName>
    </submittedName>
</protein>
<evidence type="ECO:0000313" key="3">
    <source>
        <dbReference type="Proteomes" id="UP000663891"/>
    </source>
</evidence>
<name>A0A814NLZ3_9BILA</name>
<gene>
    <name evidence="2" type="ORF">VCS650_LOCUS19800</name>
</gene>
<comment type="caution">
    <text evidence="2">The sequence shown here is derived from an EMBL/GenBank/DDBJ whole genome shotgun (WGS) entry which is preliminary data.</text>
</comment>
<feature type="compositionally biased region" description="Low complexity" evidence="1">
    <location>
        <begin position="34"/>
        <end position="55"/>
    </location>
</feature>
<dbReference type="EMBL" id="CAJNON010000200">
    <property type="protein sequence ID" value="CAF1095533.1"/>
    <property type="molecule type" value="Genomic_DNA"/>
</dbReference>
<dbReference type="Proteomes" id="UP000663891">
    <property type="component" value="Unassembled WGS sequence"/>
</dbReference>
<accession>A0A814NLZ3</accession>
<sequence length="202" mass="23188">MIYTAEDNKTLAQTDGRDRITITVRWVQQPTQAGSSGDSSSSESEINNNNISSSSVSHHNRILDAIDTNAESVLPSVIILQKHEYYQFLIDISDLGCKEKNIRLRDTARQILDLIPVDPHVKHAFTTSLATQKTDSDENFTRLNNFYFHKSPTQMLYNLQTTLIKLAIQHAFERTRFRRNTRQFKILPNTPITRSPPNIFVR</sequence>
<organism evidence="2 3">
    <name type="scientific">Adineta steineri</name>
    <dbReference type="NCBI Taxonomy" id="433720"/>
    <lineage>
        <taxon>Eukaryota</taxon>
        <taxon>Metazoa</taxon>
        <taxon>Spiralia</taxon>
        <taxon>Gnathifera</taxon>
        <taxon>Rotifera</taxon>
        <taxon>Eurotatoria</taxon>
        <taxon>Bdelloidea</taxon>
        <taxon>Adinetida</taxon>
        <taxon>Adinetidae</taxon>
        <taxon>Adineta</taxon>
    </lineage>
</organism>
<reference evidence="2" key="1">
    <citation type="submission" date="2021-02" db="EMBL/GenBank/DDBJ databases">
        <authorList>
            <person name="Nowell W R."/>
        </authorList>
    </citation>
    <scope>NUCLEOTIDE SEQUENCE</scope>
</reference>
<dbReference type="AlphaFoldDB" id="A0A814NLZ3"/>
<proteinExistence type="predicted"/>